<dbReference type="AlphaFoldDB" id="A0A0L8AM23"/>
<dbReference type="OrthoDB" id="838398at2"/>
<evidence type="ECO:0000313" key="2">
    <source>
        <dbReference type="EMBL" id="KOF03225.1"/>
    </source>
</evidence>
<evidence type="ECO:0008006" key="4">
    <source>
        <dbReference type="Google" id="ProtNLM"/>
    </source>
</evidence>
<proteinExistence type="predicted"/>
<evidence type="ECO:0000313" key="3">
    <source>
        <dbReference type="Proteomes" id="UP000036908"/>
    </source>
</evidence>
<comment type="caution">
    <text evidence="2">The sequence shown here is derived from an EMBL/GenBank/DDBJ whole genome shotgun (WGS) entry which is preliminary data.</text>
</comment>
<keyword evidence="1" id="KW-0732">Signal</keyword>
<dbReference type="EMBL" id="JSVA01000008">
    <property type="protein sequence ID" value="KOF03225.1"/>
    <property type="molecule type" value="Genomic_DNA"/>
</dbReference>
<reference evidence="3" key="1">
    <citation type="submission" date="2014-11" db="EMBL/GenBank/DDBJ databases">
        <title>Genome sequencing of Roseivirga sp. D-25.</title>
        <authorList>
            <person name="Selvaratnam C."/>
            <person name="Thevarajoo S."/>
            <person name="Goh K.M."/>
            <person name="Eee R."/>
            <person name="Chan K.-G."/>
            <person name="Chong C.S."/>
        </authorList>
    </citation>
    <scope>NUCLEOTIDE SEQUENCE [LARGE SCALE GENOMIC DNA]</scope>
    <source>
        <strain evidence="3">D-25</strain>
    </source>
</reference>
<feature type="chain" id="PRO_5005580256" description="DUF5004 domain-containing protein" evidence="1">
    <location>
        <begin position="25"/>
        <end position="150"/>
    </location>
</feature>
<dbReference type="Proteomes" id="UP000036908">
    <property type="component" value="Unassembled WGS sequence"/>
</dbReference>
<sequence length="150" mass="16534">MRRLNLKHIVLCLVLAVWSCNSGSDEEPTEQELVVKALTKTWGIAPGRSVVFQGLDASVFWADFELSFTDRRSFTVSGVPSGYDDVWPASGTFTFPDPKDPNLIERNDGVFIKIEITSETRVELVFELNDTGGSAFGTSGNYRFMLASGS</sequence>
<gene>
    <name evidence="2" type="ORF">OB69_07935</name>
</gene>
<accession>A0A0L8AM23</accession>
<feature type="signal peptide" evidence="1">
    <location>
        <begin position="1"/>
        <end position="24"/>
    </location>
</feature>
<keyword evidence="3" id="KW-1185">Reference proteome</keyword>
<protein>
    <recommendedName>
        <fullName evidence="4">DUF5004 domain-containing protein</fullName>
    </recommendedName>
</protein>
<evidence type="ECO:0000256" key="1">
    <source>
        <dbReference type="SAM" id="SignalP"/>
    </source>
</evidence>
<name>A0A0L8AM23_9BACT</name>
<dbReference type="RefSeq" id="WP_053223167.1">
    <property type="nucleotide sequence ID" value="NZ_JSVA01000008.1"/>
</dbReference>
<dbReference type="PATRIC" id="fig|1566026.4.peg.3422"/>
<organism evidence="2 3">
    <name type="scientific">Roseivirga seohaensis subsp. aquiponti</name>
    <dbReference type="NCBI Taxonomy" id="1566026"/>
    <lineage>
        <taxon>Bacteria</taxon>
        <taxon>Pseudomonadati</taxon>
        <taxon>Bacteroidota</taxon>
        <taxon>Cytophagia</taxon>
        <taxon>Cytophagales</taxon>
        <taxon>Roseivirgaceae</taxon>
        <taxon>Roseivirga</taxon>
    </lineage>
</organism>